<evidence type="ECO:0000313" key="1">
    <source>
        <dbReference type="EMBL" id="AYV77106.1"/>
    </source>
</evidence>
<reference evidence="1" key="1">
    <citation type="submission" date="2018-10" db="EMBL/GenBank/DDBJ databases">
        <title>Hidden diversity of soil giant viruses.</title>
        <authorList>
            <person name="Schulz F."/>
            <person name="Alteio L."/>
            <person name="Goudeau D."/>
            <person name="Ryan E.M."/>
            <person name="Malmstrom R.R."/>
            <person name="Blanchard J."/>
            <person name="Woyke T."/>
        </authorList>
    </citation>
    <scope>NUCLEOTIDE SEQUENCE</scope>
    <source>
        <strain evidence="1">BAV1</strain>
    </source>
</reference>
<dbReference type="EMBL" id="MK072009">
    <property type="protein sequence ID" value="AYV77106.1"/>
    <property type="molecule type" value="Genomic_DNA"/>
</dbReference>
<sequence>MATLNKHILVLDIESNEHCPTFYVHFTRRKSIEVSHVLNDAKFLKFVKDSGQTEADALRLIMKKSGTILGFYLGKTIKGNSTIVSYLDIVSSVHLYNALKDNTNNNFKKFRIRIFESMPDPNVQMTITDKVKDGVPTSDVQMVTCLNSQPLCTLAKVNPDGDERPYEKKISIKNKLFVIMGKMPQ</sequence>
<proteinExistence type="predicted"/>
<name>A0A3G4ZQD4_9VIRU</name>
<gene>
    <name evidence="1" type="ORF">Barrevirus12_15</name>
</gene>
<protein>
    <submittedName>
        <fullName evidence="1">Uncharacterized protein</fullName>
    </submittedName>
</protein>
<organism evidence="1">
    <name type="scientific">Barrevirus sp</name>
    <dbReference type="NCBI Taxonomy" id="2487763"/>
    <lineage>
        <taxon>Viruses</taxon>
        <taxon>Varidnaviria</taxon>
        <taxon>Bamfordvirae</taxon>
        <taxon>Nucleocytoviricota</taxon>
        <taxon>Megaviricetes</taxon>
        <taxon>Imitervirales</taxon>
        <taxon>Mimiviridae</taxon>
        <taxon>Klosneuvirinae</taxon>
    </lineage>
</organism>
<accession>A0A3G4ZQD4</accession>